<keyword evidence="1" id="KW-0732">Signal</keyword>
<proteinExistence type="predicted"/>
<dbReference type="Proteomes" id="UP000067711">
    <property type="component" value="Chromosome 1"/>
</dbReference>
<evidence type="ECO:0000313" key="3">
    <source>
        <dbReference type="Proteomes" id="UP000067711"/>
    </source>
</evidence>
<evidence type="ECO:0000313" key="2">
    <source>
        <dbReference type="EMBL" id="AOJ09941.1"/>
    </source>
</evidence>
<protein>
    <submittedName>
        <fullName evidence="2">Uncharacterized protein</fullName>
    </submittedName>
</protein>
<sequence>MKRIGLWVFAGCAAAVVFASEQIPAPSLSADQIVERNIAAKGGLDAWRKIQTMVWIGRVDSANAPVQDLPFVIALKRPNKTRFEINFMNRKAVRVFDGRQGWKLSPGGFGGGAEAQPYTVDELQSARDEQVIDGLLIDHEAKGVGVTLDGVDRVAGRSAYRLGVKLQSGMTRHVWIDAETFLDVKSDRVARDARGQPLTVEVTYGNYRNVDGLQIPLTIESNVASAGRRDRLLIDKVSLNPPLEDVMFDKPGRPGRHNKVIDVDASPGAAAAGQAAR</sequence>
<dbReference type="AlphaFoldDB" id="A0A1B4G1Z1"/>
<dbReference type="EMBL" id="CP013389">
    <property type="protein sequence ID" value="AOJ09941.1"/>
    <property type="molecule type" value="Genomic_DNA"/>
</dbReference>
<gene>
    <name evidence="2" type="ORF">WS71_21980</name>
</gene>
<accession>A0A1B4G1Z1</accession>
<reference evidence="2 3" key="1">
    <citation type="submission" date="2015-12" db="EMBL/GenBank/DDBJ databases">
        <title>Diversity of Burkholderia near neighbor genomes.</title>
        <authorList>
            <person name="Sahl J."/>
            <person name="Wagner D."/>
            <person name="Keim P."/>
        </authorList>
    </citation>
    <scope>NUCLEOTIDE SEQUENCE [LARGE SCALE GENOMIC DNA]</scope>
    <source>
        <strain evidence="2 3">BDU8</strain>
    </source>
</reference>
<feature type="signal peptide" evidence="1">
    <location>
        <begin position="1"/>
        <end position="19"/>
    </location>
</feature>
<dbReference type="Gene3D" id="2.50.20.10">
    <property type="entry name" value="Lipoprotein localisation LolA/LolB/LppX"/>
    <property type="match status" value="1"/>
</dbReference>
<evidence type="ECO:0000256" key="1">
    <source>
        <dbReference type="SAM" id="SignalP"/>
    </source>
</evidence>
<feature type="chain" id="PRO_5015358742" evidence="1">
    <location>
        <begin position="20"/>
        <end position="277"/>
    </location>
</feature>
<organism evidence="2 3">
    <name type="scientific">Burkholderia mayonis</name>
    <dbReference type="NCBI Taxonomy" id="1385591"/>
    <lineage>
        <taxon>Bacteria</taxon>
        <taxon>Pseudomonadati</taxon>
        <taxon>Pseudomonadota</taxon>
        <taxon>Betaproteobacteria</taxon>
        <taxon>Burkholderiales</taxon>
        <taxon>Burkholderiaceae</taxon>
        <taxon>Burkholderia</taxon>
        <taxon>pseudomallei group</taxon>
    </lineage>
</organism>
<name>A0A1B4G1Z1_9BURK</name>